<keyword evidence="9 12" id="KW-0472">Membrane</keyword>
<name>U5QQI8_HALRR</name>
<keyword evidence="6" id="KW-0375">Hydrogen ion transport</keyword>
<evidence type="ECO:0000256" key="9">
    <source>
        <dbReference type="ARBA" id="ARBA00023136"/>
    </source>
</evidence>
<protein>
    <recommendedName>
        <fullName evidence="11">ATP synthase subunit a</fullName>
    </recommendedName>
</protein>
<evidence type="ECO:0000256" key="2">
    <source>
        <dbReference type="ARBA" id="ARBA00006810"/>
    </source>
</evidence>
<sequence length="225" mass="24852">MMMDLFSSFDPSSGIMALPLNWLSTLLGMLFLPYILWAMPSRWSFVWASLLDTLHKEFKILLGKGKATGTLMFVSLFSIIVFNNLLGLLPHIFTSTSHLTMNLSLALPLWISFMLFGWVNNTKHMLAHLVPLGTPGPLMPFMVLIEVTSNLIRPGTLAVRLTANMIAGHLLLTILSNAMVSMSGIIILSTLLISQILLLLLELAVAIIQSYVFSVLSTLYASEVD</sequence>
<feature type="transmembrane region" description="Helical" evidence="12">
    <location>
        <begin position="99"/>
        <end position="119"/>
    </location>
</feature>
<reference evidence="13" key="1">
    <citation type="submission" date="2013-07" db="EMBL/GenBank/DDBJ databases">
        <title>Inferring the evolutionary history of Halocaridina rubra (Decapod:Atyidae) in the Hawaiian Islands via phylogenomics.</title>
        <authorList>
            <person name="Justice J.L."/>
            <person name="Weese D.A."/>
            <person name="Santos S.R."/>
        </authorList>
    </citation>
    <scope>NUCLEOTIDE SEQUENCE</scope>
    <source>
        <strain evidence="13">South Maui</strain>
    </source>
</reference>
<evidence type="ECO:0000313" key="13">
    <source>
        <dbReference type="EMBL" id="AGY61285.1"/>
    </source>
</evidence>
<keyword evidence="7 12" id="KW-1133">Transmembrane helix</keyword>
<dbReference type="GO" id="GO:0005743">
    <property type="term" value="C:mitochondrial inner membrane"/>
    <property type="evidence" value="ECO:0007669"/>
    <property type="project" value="UniProtKB-SubCell"/>
</dbReference>
<dbReference type="InterPro" id="IPR023011">
    <property type="entry name" value="ATP_synth_F0_asu_AS"/>
</dbReference>
<dbReference type="PANTHER" id="PTHR11410">
    <property type="entry name" value="ATP SYNTHASE SUBUNIT A"/>
    <property type="match status" value="1"/>
</dbReference>
<feature type="transmembrane region" description="Helical" evidence="12">
    <location>
        <begin position="196"/>
        <end position="221"/>
    </location>
</feature>
<evidence type="ECO:0000256" key="4">
    <source>
        <dbReference type="ARBA" id="ARBA00022547"/>
    </source>
</evidence>
<evidence type="ECO:0000256" key="12">
    <source>
        <dbReference type="SAM" id="Phobius"/>
    </source>
</evidence>
<comment type="similarity">
    <text evidence="2">Belongs to the ATPase A chain family.</text>
</comment>
<evidence type="ECO:0000256" key="3">
    <source>
        <dbReference type="ARBA" id="ARBA00022448"/>
    </source>
</evidence>
<feature type="transmembrane region" description="Helical" evidence="12">
    <location>
        <begin position="126"/>
        <end position="145"/>
    </location>
</feature>
<evidence type="ECO:0000256" key="7">
    <source>
        <dbReference type="ARBA" id="ARBA00022989"/>
    </source>
</evidence>
<keyword evidence="8" id="KW-0406">Ion transport</keyword>
<feature type="transmembrane region" description="Helical" evidence="12">
    <location>
        <begin position="20"/>
        <end position="39"/>
    </location>
</feature>
<dbReference type="Gene3D" id="1.20.120.220">
    <property type="entry name" value="ATP synthase, F0 complex, subunit A"/>
    <property type="match status" value="1"/>
</dbReference>
<evidence type="ECO:0000256" key="11">
    <source>
        <dbReference type="RuleBase" id="RU004450"/>
    </source>
</evidence>
<keyword evidence="4" id="KW-0138">CF(0)</keyword>
<evidence type="ECO:0000256" key="10">
    <source>
        <dbReference type="ARBA" id="ARBA00023310"/>
    </source>
</evidence>
<geneLocation type="mitochondrion" evidence="13"/>
<dbReference type="SUPFAM" id="SSF81336">
    <property type="entry name" value="F1F0 ATP synthase subunit A"/>
    <property type="match status" value="1"/>
</dbReference>
<keyword evidence="5 12" id="KW-0812">Transmembrane</keyword>
<dbReference type="NCBIfam" id="TIGR01131">
    <property type="entry name" value="ATP_synt_6_or_A"/>
    <property type="match status" value="1"/>
</dbReference>
<dbReference type="CDD" id="cd00310">
    <property type="entry name" value="ATP-synt_Fo_a_6"/>
    <property type="match status" value="1"/>
</dbReference>
<evidence type="ECO:0000256" key="1">
    <source>
        <dbReference type="ARBA" id="ARBA00004141"/>
    </source>
</evidence>
<dbReference type="Pfam" id="PF00119">
    <property type="entry name" value="ATP-synt_A"/>
    <property type="match status" value="1"/>
</dbReference>
<dbReference type="InterPro" id="IPR035908">
    <property type="entry name" value="F0_ATP_A_sf"/>
</dbReference>
<keyword evidence="13" id="KW-0496">Mitochondrion</keyword>
<dbReference type="GO" id="GO:0046933">
    <property type="term" value="F:proton-transporting ATP synthase activity, rotational mechanism"/>
    <property type="evidence" value="ECO:0007669"/>
    <property type="project" value="TreeGrafter"/>
</dbReference>
<evidence type="ECO:0000256" key="6">
    <source>
        <dbReference type="ARBA" id="ARBA00022781"/>
    </source>
</evidence>
<comment type="subcellular location">
    <subcellularLocation>
        <location evidence="1">Membrane</location>
        <topology evidence="1">Multi-pass membrane protein</topology>
    </subcellularLocation>
    <subcellularLocation>
        <location evidence="11">Mitochondrion inner membrane</location>
        <topology evidence="11">Multi-pass membrane protein</topology>
    </subcellularLocation>
</comment>
<dbReference type="EMBL" id="KF437505">
    <property type="protein sequence ID" value="AGY61285.1"/>
    <property type="molecule type" value="Genomic_DNA"/>
</dbReference>
<dbReference type="PROSITE" id="PS00449">
    <property type="entry name" value="ATPASE_A"/>
    <property type="match status" value="1"/>
</dbReference>
<feature type="transmembrane region" description="Helical" evidence="12">
    <location>
        <begin position="165"/>
        <end position="189"/>
    </location>
</feature>
<keyword evidence="3" id="KW-0813">Transport</keyword>
<accession>U5QQI8</accession>
<dbReference type="InterPro" id="IPR045083">
    <property type="entry name" value="ATP_synth_F0_asu_bact/mt"/>
</dbReference>
<organism evidence="13">
    <name type="scientific">Halocaridina rubra</name>
    <name type="common">Hawaiian red shrimp</name>
    <dbReference type="NCBI Taxonomy" id="373956"/>
    <lineage>
        <taxon>Eukaryota</taxon>
        <taxon>Metazoa</taxon>
        <taxon>Ecdysozoa</taxon>
        <taxon>Arthropoda</taxon>
        <taxon>Crustacea</taxon>
        <taxon>Multicrustacea</taxon>
        <taxon>Malacostraca</taxon>
        <taxon>Eumalacostraca</taxon>
        <taxon>Eucarida</taxon>
        <taxon>Decapoda</taxon>
        <taxon>Pleocyemata</taxon>
        <taxon>Caridea</taxon>
        <taxon>Atyoidea</taxon>
        <taxon>Atyidae</taxon>
        <taxon>Halocaridina</taxon>
    </lineage>
</organism>
<dbReference type="PRINTS" id="PR00123">
    <property type="entry name" value="ATPASEA"/>
</dbReference>
<evidence type="ECO:0000256" key="8">
    <source>
        <dbReference type="ARBA" id="ARBA00023065"/>
    </source>
</evidence>
<gene>
    <name evidence="13" type="primary">ATP6</name>
</gene>
<dbReference type="InterPro" id="IPR000568">
    <property type="entry name" value="ATP_synth_F0_asu"/>
</dbReference>
<dbReference type="AlphaFoldDB" id="U5QQI8"/>
<feature type="transmembrane region" description="Helical" evidence="12">
    <location>
        <begin position="71"/>
        <end position="93"/>
    </location>
</feature>
<dbReference type="GO" id="GO:0045259">
    <property type="term" value="C:proton-transporting ATP synthase complex"/>
    <property type="evidence" value="ECO:0007669"/>
    <property type="project" value="UniProtKB-KW"/>
</dbReference>
<proteinExistence type="inferred from homology"/>
<evidence type="ECO:0000256" key="5">
    <source>
        <dbReference type="ARBA" id="ARBA00022692"/>
    </source>
</evidence>
<dbReference type="PANTHER" id="PTHR11410:SF0">
    <property type="entry name" value="ATP SYNTHASE SUBUNIT A"/>
    <property type="match status" value="1"/>
</dbReference>
<keyword evidence="10" id="KW-0066">ATP synthesis</keyword>